<evidence type="ECO:0000259" key="1">
    <source>
        <dbReference type="Pfam" id="PF00149"/>
    </source>
</evidence>
<dbReference type="AlphaFoldDB" id="A0A022WFW5"/>
<gene>
    <name evidence="2" type="ORF">H103_00496</name>
</gene>
<dbReference type="SUPFAM" id="SSF56300">
    <property type="entry name" value="Metallo-dependent phosphatases"/>
    <property type="match status" value="1"/>
</dbReference>
<dbReference type="Pfam" id="PF00149">
    <property type="entry name" value="Metallophos"/>
    <property type="match status" value="1"/>
</dbReference>
<sequence length="270" mass="30610">MSPRIQVISDLHLEVNNEYRSFIIPPAAPFLVLAGDIGQLIDYNEYLHFLNTQCAQFKHVYLVLGNHEFYSLSRQEGLKLAARLGQETQPHGKLSILNRHRAELPGFPNIVLLGCTLQSRIPYESVDAVLSRVRDFQRILDWSIADHNAEHTQDTEWLADQIRTIKAETENATVIVITHHAPCVQESSRPEQVDNPWTCSFATELLDGTTVFSQVQHWIFGHTHYTTSFVKEGVRLVSNQRGYHHAGSPIEKGASISSREFDVNKTISLD</sequence>
<name>A0A022WFW5_TRIRU</name>
<dbReference type="HOGENOM" id="CLU_060372_0_0_1"/>
<dbReference type="Proteomes" id="UP000023758">
    <property type="component" value="Unassembled WGS sequence"/>
</dbReference>
<dbReference type="OrthoDB" id="550558at2759"/>
<dbReference type="InterPro" id="IPR029052">
    <property type="entry name" value="Metallo-depent_PP-like"/>
</dbReference>
<reference evidence="2" key="1">
    <citation type="submission" date="2014-02" db="EMBL/GenBank/DDBJ databases">
        <title>The Genome Sequence of Trichophyton rubrum (morphotype fischeri) CBS 288.86.</title>
        <authorList>
            <consortium name="The Broad Institute Genomics Platform"/>
            <person name="Cuomo C.A."/>
            <person name="White T.C."/>
            <person name="Graser Y."/>
            <person name="Martinez-Rossi N."/>
            <person name="Heitman J."/>
            <person name="Young S.K."/>
            <person name="Zeng Q."/>
            <person name="Gargeya S."/>
            <person name="Abouelleil A."/>
            <person name="Alvarado L."/>
            <person name="Chapman S.B."/>
            <person name="Gainer-Dewar J."/>
            <person name="Goldberg J."/>
            <person name="Griggs A."/>
            <person name="Gujja S."/>
            <person name="Hansen M."/>
            <person name="Howarth C."/>
            <person name="Imamovic A."/>
            <person name="Larimer J."/>
            <person name="Martinez D."/>
            <person name="Murphy C."/>
            <person name="Pearson M.D."/>
            <person name="Persinoti G."/>
            <person name="Poon T."/>
            <person name="Priest M."/>
            <person name="Roberts A.D."/>
            <person name="Saif S."/>
            <person name="Shea T.D."/>
            <person name="Sykes S.N."/>
            <person name="Wortman J."/>
            <person name="Nusbaum C."/>
            <person name="Birren B."/>
        </authorList>
    </citation>
    <scope>NUCLEOTIDE SEQUENCE [LARGE SCALE GENOMIC DNA]</scope>
    <source>
        <strain evidence="2">CBS 288.86</strain>
    </source>
</reference>
<accession>A0A022WFW5</accession>
<dbReference type="PANTHER" id="PTHR37844">
    <property type="entry name" value="SER/THR PROTEIN PHOSPHATASE SUPERFAMILY (AFU_ORTHOLOGUE AFUA_1G14840)"/>
    <property type="match status" value="1"/>
</dbReference>
<dbReference type="EMBL" id="KK207696">
    <property type="protein sequence ID" value="EZF57267.1"/>
    <property type="molecule type" value="Genomic_DNA"/>
</dbReference>
<protein>
    <recommendedName>
        <fullName evidence="1">Calcineurin-like phosphoesterase domain-containing protein</fullName>
    </recommendedName>
</protein>
<dbReference type="PANTHER" id="PTHR37844:SF2">
    <property type="entry name" value="SER_THR PROTEIN PHOSPHATASE SUPERFAMILY (AFU_ORTHOLOGUE AFUA_1G14840)"/>
    <property type="match status" value="1"/>
</dbReference>
<dbReference type="GO" id="GO:0016787">
    <property type="term" value="F:hydrolase activity"/>
    <property type="evidence" value="ECO:0007669"/>
    <property type="project" value="InterPro"/>
</dbReference>
<feature type="domain" description="Calcineurin-like phosphoesterase" evidence="1">
    <location>
        <begin position="4"/>
        <end position="224"/>
    </location>
</feature>
<organism evidence="2">
    <name type="scientific">Trichophyton rubrum CBS 288.86</name>
    <dbReference type="NCBI Taxonomy" id="1215330"/>
    <lineage>
        <taxon>Eukaryota</taxon>
        <taxon>Fungi</taxon>
        <taxon>Dikarya</taxon>
        <taxon>Ascomycota</taxon>
        <taxon>Pezizomycotina</taxon>
        <taxon>Eurotiomycetes</taxon>
        <taxon>Eurotiomycetidae</taxon>
        <taxon>Onygenales</taxon>
        <taxon>Arthrodermataceae</taxon>
        <taxon>Trichophyton</taxon>
    </lineage>
</organism>
<dbReference type="InterPro" id="IPR004843">
    <property type="entry name" value="Calcineurin-like_PHP"/>
</dbReference>
<proteinExistence type="predicted"/>
<evidence type="ECO:0000313" key="2">
    <source>
        <dbReference type="EMBL" id="EZF57267.1"/>
    </source>
</evidence>
<dbReference type="Gene3D" id="3.60.21.10">
    <property type="match status" value="1"/>
</dbReference>